<feature type="region of interest" description="Disordered" evidence="1">
    <location>
        <begin position="13"/>
        <end position="41"/>
    </location>
</feature>
<dbReference type="Proteomes" id="UP000190774">
    <property type="component" value="Unassembled WGS sequence"/>
</dbReference>
<evidence type="ECO:0000256" key="1">
    <source>
        <dbReference type="SAM" id="MobiDB-lite"/>
    </source>
</evidence>
<protein>
    <submittedName>
        <fullName evidence="3">Uncharacterized protein</fullName>
    </submittedName>
</protein>
<keyword evidence="2" id="KW-0732">Signal</keyword>
<feature type="compositionally biased region" description="Low complexity" evidence="1">
    <location>
        <begin position="13"/>
        <end position="27"/>
    </location>
</feature>
<evidence type="ECO:0000313" key="3">
    <source>
        <dbReference type="EMBL" id="SKA94835.1"/>
    </source>
</evidence>
<proteinExistence type="predicted"/>
<dbReference type="RefSeq" id="WP_078813422.1">
    <property type="nucleotide sequence ID" value="NZ_FUYE01000006.1"/>
</dbReference>
<keyword evidence="4" id="KW-1185">Reference proteome</keyword>
<evidence type="ECO:0000256" key="2">
    <source>
        <dbReference type="SAM" id="SignalP"/>
    </source>
</evidence>
<evidence type="ECO:0000313" key="4">
    <source>
        <dbReference type="Proteomes" id="UP000190774"/>
    </source>
</evidence>
<sequence>MLRWLFRRKTSGPVAVPASAPAATAAPGPAPIPAPASEASITDDEHVRWIEADDPENHFHGQGLGVLDCRRTAHSHFSTTSERSIAQRFLQLRTPDGREPLGQLPQPP</sequence>
<dbReference type="EMBL" id="FUYE01000006">
    <property type="protein sequence ID" value="SKA94835.1"/>
    <property type="molecule type" value="Genomic_DNA"/>
</dbReference>
<reference evidence="4" key="1">
    <citation type="submission" date="2017-02" db="EMBL/GenBank/DDBJ databases">
        <authorList>
            <person name="Varghese N."/>
            <person name="Submissions S."/>
        </authorList>
    </citation>
    <scope>NUCLEOTIDE SEQUENCE [LARGE SCALE GENOMIC DNA]</scope>
    <source>
        <strain evidence="4">ATCC 700200</strain>
    </source>
</reference>
<gene>
    <name evidence="3" type="ORF">SAMN02745166_02216</name>
</gene>
<dbReference type="AlphaFoldDB" id="A0A1T4Y0Q9"/>
<feature type="signal peptide" evidence="2">
    <location>
        <begin position="1"/>
        <end position="25"/>
    </location>
</feature>
<feature type="chain" id="PRO_5013046662" evidence="2">
    <location>
        <begin position="26"/>
        <end position="108"/>
    </location>
</feature>
<organism evidence="3 4">
    <name type="scientific">Prosthecobacter debontii</name>
    <dbReference type="NCBI Taxonomy" id="48467"/>
    <lineage>
        <taxon>Bacteria</taxon>
        <taxon>Pseudomonadati</taxon>
        <taxon>Verrucomicrobiota</taxon>
        <taxon>Verrucomicrobiia</taxon>
        <taxon>Verrucomicrobiales</taxon>
        <taxon>Verrucomicrobiaceae</taxon>
        <taxon>Prosthecobacter</taxon>
    </lineage>
</organism>
<name>A0A1T4Y0Q9_9BACT</name>
<dbReference type="STRING" id="48467.SAMN02745166_02216"/>
<accession>A0A1T4Y0Q9</accession>